<dbReference type="SMART" id="SM00311">
    <property type="entry name" value="PWI"/>
    <property type="match status" value="1"/>
</dbReference>
<protein>
    <recommendedName>
        <fullName evidence="3">PWI domain-containing protein</fullName>
    </recommendedName>
</protein>
<accession>A0A0C9XMQ1</accession>
<evidence type="ECO:0000256" key="2">
    <source>
        <dbReference type="SAM" id="MobiDB-lite"/>
    </source>
</evidence>
<feature type="compositionally biased region" description="Low complexity" evidence="2">
    <location>
        <begin position="228"/>
        <end position="238"/>
    </location>
</feature>
<feature type="compositionally biased region" description="Basic residues" evidence="2">
    <location>
        <begin position="166"/>
        <end position="179"/>
    </location>
</feature>
<feature type="compositionally biased region" description="Basic and acidic residues" evidence="2">
    <location>
        <begin position="432"/>
        <end position="458"/>
    </location>
</feature>
<keyword evidence="5" id="KW-1185">Reference proteome</keyword>
<dbReference type="STRING" id="1095629.A0A0C9XMQ1"/>
<dbReference type="AlphaFoldDB" id="A0A0C9XMQ1"/>
<feature type="region of interest" description="Disordered" evidence="2">
    <location>
        <begin position="133"/>
        <end position="458"/>
    </location>
</feature>
<dbReference type="SUPFAM" id="SSF101233">
    <property type="entry name" value="PWI domain"/>
    <property type="match status" value="1"/>
</dbReference>
<dbReference type="OrthoDB" id="163257at2759"/>
<feature type="compositionally biased region" description="Low complexity" evidence="2">
    <location>
        <begin position="323"/>
        <end position="343"/>
    </location>
</feature>
<dbReference type="GO" id="GO:0003723">
    <property type="term" value="F:RNA binding"/>
    <property type="evidence" value="ECO:0007669"/>
    <property type="project" value="TreeGrafter"/>
</dbReference>
<dbReference type="GO" id="GO:0005681">
    <property type="term" value="C:spliceosomal complex"/>
    <property type="evidence" value="ECO:0007669"/>
    <property type="project" value="TreeGrafter"/>
</dbReference>
<feature type="domain" description="PWI" evidence="3">
    <location>
        <begin position="28"/>
        <end position="129"/>
    </location>
</feature>
<organism evidence="4 5">
    <name type="scientific">Laccaria amethystina LaAM-08-1</name>
    <dbReference type="NCBI Taxonomy" id="1095629"/>
    <lineage>
        <taxon>Eukaryota</taxon>
        <taxon>Fungi</taxon>
        <taxon>Dikarya</taxon>
        <taxon>Basidiomycota</taxon>
        <taxon>Agaricomycotina</taxon>
        <taxon>Agaricomycetes</taxon>
        <taxon>Agaricomycetidae</taxon>
        <taxon>Agaricales</taxon>
        <taxon>Agaricineae</taxon>
        <taxon>Hydnangiaceae</taxon>
        <taxon>Laccaria</taxon>
    </lineage>
</organism>
<name>A0A0C9XMQ1_9AGAR</name>
<feature type="compositionally biased region" description="Basic and acidic residues" evidence="2">
    <location>
        <begin position="183"/>
        <end position="194"/>
    </location>
</feature>
<feature type="compositionally biased region" description="Basic residues" evidence="2">
    <location>
        <begin position="262"/>
        <end position="276"/>
    </location>
</feature>
<dbReference type="GO" id="GO:0048024">
    <property type="term" value="P:regulation of mRNA splicing, via spliceosome"/>
    <property type="evidence" value="ECO:0007669"/>
    <property type="project" value="TreeGrafter"/>
</dbReference>
<dbReference type="PANTHER" id="PTHR23148">
    <property type="entry name" value="SERINE/ARGININE REGULATED NUCLEAR MATRIX PROTEIN"/>
    <property type="match status" value="1"/>
</dbReference>
<feature type="compositionally biased region" description="Polar residues" evidence="2">
    <location>
        <begin position="401"/>
        <end position="413"/>
    </location>
</feature>
<dbReference type="InterPro" id="IPR052225">
    <property type="entry name" value="Ser/Arg_repetitive_matrix"/>
</dbReference>
<proteinExistence type="predicted"/>
<evidence type="ECO:0000256" key="1">
    <source>
        <dbReference type="ARBA" id="ARBA00022664"/>
    </source>
</evidence>
<dbReference type="PROSITE" id="PS51025">
    <property type="entry name" value="PWI"/>
    <property type="match status" value="1"/>
</dbReference>
<reference evidence="4 5" key="1">
    <citation type="submission" date="2014-04" db="EMBL/GenBank/DDBJ databases">
        <authorList>
            <consortium name="DOE Joint Genome Institute"/>
            <person name="Kuo A."/>
            <person name="Kohler A."/>
            <person name="Nagy L.G."/>
            <person name="Floudas D."/>
            <person name="Copeland A."/>
            <person name="Barry K.W."/>
            <person name="Cichocki N."/>
            <person name="Veneault-Fourrey C."/>
            <person name="LaButti K."/>
            <person name="Lindquist E.A."/>
            <person name="Lipzen A."/>
            <person name="Lundell T."/>
            <person name="Morin E."/>
            <person name="Murat C."/>
            <person name="Sun H."/>
            <person name="Tunlid A."/>
            <person name="Henrissat B."/>
            <person name="Grigoriev I.V."/>
            <person name="Hibbett D.S."/>
            <person name="Martin F."/>
            <person name="Nordberg H.P."/>
            <person name="Cantor M.N."/>
            <person name="Hua S.X."/>
        </authorList>
    </citation>
    <scope>NUCLEOTIDE SEQUENCE [LARGE SCALE GENOMIC DNA]</scope>
    <source>
        <strain evidence="4 5">LaAM-08-1</strain>
    </source>
</reference>
<dbReference type="Gene3D" id="1.20.1390.10">
    <property type="entry name" value="PWI domain"/>
    <property type="match status" value="1"/>
</dbReference>
<dbReference type="Pfam" id="PF01480">
    <property type="entry name" value="PWI"/>
    <property type="match status" value="1"/>
</dbReference>
<feature type="compositionally biased region" description="Basic residues" evidence="2">
    <location>
        <begin position="239"/>
        <end position="249"/>
    </location>
</feature>
<feature type="compositionally biased region" description="Basic and acidic residues" evidence="2">
    <location>
        <begin position="250"/>
        <end position="261"/>
    </location>
</feature>
<keyword evidence="1" id="KW-0507">mRNA processing</keyword>
<feature type="compositionally biased region" description="Basic residues" evidence="2">
    <location>
        <begin position="344"/>
        <end position="367"/>
    </location>
</feature>
<sequence>MADAGFFKGTSADQDRRFSDKEVKLLKSMKFPAHFEKKVDMRKINLTVIRPWIAKKIIELVGFEDEVVVEYAMGLLEDEQQPTPDPKKMQINLTGFLTKDTPAFMSALWKLLLEAQEEVSGVPRTFVEMKKEEMRRARENDTRAIDERDRRSRLDEMRDGDGRGGRGGRGRGGRGRGRGGRGGFDDDRGGRPRDGGWGARGGGPGGVNGGPRRRISRSPPPRRRSPSDIRSSLSPVPMRRYRSPPRRRSPSRDSRSPEPIRRRSPPRRSPPPRRARSPTISRSPPPVRRRPRSPSITPPAREQKRRFRDKDSRSPPARRRRLSPGVPSHSDSASRSRSPPARGYPRRRSASPPRRKRSESPPRRRRRTPSDARSSLSPPPRRRSPSRTRRPAGKSSRRLSRSPNPDSRSASRSTGRHDNRMDVDQPSTGPELKIKGQAEIERRKSKWENETDDVRILA</sequence>
<evidence type="ECO:0000313" key="5">
    <source>
        <dbReference type="Proteomes" id="UP000054477"/>
    </source>
</evidence>
<evidence type="ECO:0000313" key="4">
    <source>
        <dbReference type="EMBL" id="KIJ98811.1"/>
    </source>
</evidence>
<gene>
    <name evidence="4" type="ORF">K443DRAFT_195324</name>
</gene>
<feature type="compositionally biased region" description="Gly residues" evidence="2">
    <location>
        <begin position="195"/>
        <end position="209"/>
    </location>
</feature>
<dbReference type="EMBL" id="KN838661">
    <property type="protein sequence ID" value="KIJ98811.1"/>
    <property type="molecule type" value="Genomic_DNA"/>
</dbReference>
<dbReference type="GO" id="GO:0006397">
    <property type="term" value="P:mRNA processing"/>
    <property type="evidence" value="ECO:0007669"/>
    <property type="project" value="UniProtKB-KW"/>
</dbReference>
<dbReference type="HOGENOM" id="CLU_032410_5_2_1"/>
<dbReference type="Proteomes" id="UP000054477">
    <property type="component" value="Unassembled WGS sequence"/>
</dbReference>
<dbReference type="InterPro" id="IPR036483">
    <property type="entry name" value="PWI_dom_sf"/>
</dbReference>
<evidence type="ECO:0000259" key="3">
    <source>
        <dbReference type="PROSITE" id="PS51025"/>
    </source>
</evidence>
<dbReference type="PANTHER" id="PTHR23148:SF0">
    <property type="entry name" value="SERINE_ARGININE REPETITIVE MATRIX PROTEIN 1"/>
    <property type="match status" value="1"/>
</dbReference>
<feature type="compositionally biased region" description="Basic residues" evidence="2">
    <location>
        <begin position="211"/>
        <end position="224"/>
    </location>
</feature>
<feature type="compositionally biased region" description="Basic residues" evidence="2">
    <location>
        <begin position="380"/>
        <end position="400"/>
    </location>
</feature>
<dbReference type="InterPro" id="IPR002483">
    <property type="entry name" value="PWI_dom"/>
</dbReference>
<feature type="compositionally biased region" description="Basic and acidic residues" evidence="2">
    <location>
        <begin position="133"/>
        <end position="164"/>
    </location>
</feature>
<reference evidence="5" key="2">
    <citation type="submission" date="2015-01" db="EMBL/GenBank/DDBJ databases">
        <title>Evolutionary Origins and Diversification of the Mycorrhizal Mutualists.</title>
        <authorList>
            <consortium name="DOE Joint Genome Institute"/>
            <consortium name="Mycorrhizal Genomics Consortium"/>
            <person name="Kohler A."/>
            <person name="Kuo A."/>
            <person name="Nagy L.G."/>
            <person name="Floudas D."/>
            <person name="Copeland A."/>
            <person name="Barry K.W."/>
            <person name="Cichocki N."/>
            <person name="Veneault-Fourrey C."/>
            <person name="LaButti K."/>
            <person name="Lindquist E.A."/>
            <person name="Lipzen A."/>
            <person name="Lundell T."/>
            <person name="Morin E."/>
            <person name="Murat C."/>
            <person name="Riley R."/>
            <person name="Ohm R."/>
            <person name="Sun H."/>
            <person name="Tunlid A."/>
            <person name="Henrissat B."/>
            <person name="Grigoriev I.V."/>
            <person name="Hibbett D.S."/>
            <person name="Martin F."/>
        </authorList>
    </citation>
    <scope>NUCLEOTIDE SEQUENCE [LARGE SCALE GENOMIC DNA]</scope>
    <source>
        <strain evidence="5">LaAM-08-1</strain>
    </source>
</reference>